<name>A0A1C3EHC0_9PLAN</name>
<keyword evidence="2" id="KW-1185">Reference proteome</keyword>
<dbReference type="EMBL" id="LYDR01000063">
    <property type="protein sequence ID" value="ODA32638.1"/>
    <property type="molecule type" value="Genomic_DNA"/>
</dbReference>
<sequence length="63" mass="7266">MQKNDQDLPAILSAGPEFFYTASILNVLKHTESRMMLDPEINRAMKFRKRLLFGLTSTKFEAC</sequence>
<evidence type="ECO:0000313" key="2">
    <source>
        <dbReference type="Proteomes" id="UP000094828"/>
    </source>
</evidence>
<dbReference type="Proteomes" id="UP000094828">
    <property type="component" value="Unassembled WGS sequence"/>
</dbReference>
<accession>A0A1C3EHC0</accession>
<dbReference type="AlphaFoldDB" id="A0A1C3EHC0"/>
<gene>
    <name evidence="1" type="ORF">A6X21_20000</name>
</gene>
<comment type="caution">
    <text evidence="1">The sequence shown here is derived from an EMBL/GenBank/DDBJ whole genome shotgun (WGS) entry which is preliminary data.</text>
</comment>
<proteinExistence type="predicted"/>
<protein>
    <submittedName>
        <fullName evidence="1">Uncharacterized protein</fullName>
    </submittedName>
</protein>
<evidence type="ECO:0000313" key="1">
    <source>
        <dbReference type="EMBL" id="ODA32638.1"/>
    </source>
</evidence>
<organism evidence="1 2">
    <name type="scientific">Planctopirus hydrillae</name>
    <dbReference type="NCBI Taxonomy" id="1841610"/>
    <lineage>
        <taxon>Bacteria</taxon>
        <taxon>Pseudomonadati</taxon>
        <taxon>Planctomycetota</taxon>
        <taxon>Planctomycetia</taxon>
        <taxon>Planctomycetales</taxon>
        <taxon>Planctomycetaceae</taxon>
        <taxon>Planctopirus</taxon>
    </lineage>
</organism>
<reference evidence="1 2" key="1">
    <citation type="submission" date="2016-05" db="EMBL/GenBank/DDBJ databases">
        <title>Genomic and physiological characterization of Planctopirus sp. isolated from fresh water lake.</title>
        <authorList>
            <person name="Subhash Y."/>
            <person name="Ramana C."/>
        </authorList>
    </citation>
    <scope>NUCLEOTIDE SEQUENCE [LARGE SCALE GENOMIC DNA]</scope>
    <source>
        <strain evidence="1 2">JC280</strain>
    </source>
</reference>